<sequence>MHDQDKRLFSPSALRNRGPILDVLKAHLPPQARVLEVASGSGEHAIHFTASMPGWQWLPSDPTLRACQSIAAWREHGGMGNLREPMMLDVTGQWPEETFDAVVAINLLHISPWEVTPALIAEAAAHLVDGGRLVIYGPFMRDNRHTAPSNAAFDDDLRARDKRWGIRDLGDLTTQAERQGLTLDRVVEMPANNLSLVFHKRPSEDVYK</sequence>
<dbReference type="SUPFAM" id="SSF53335">
    <property type="entry name" value="S-adenosyl-L-methionine-dependent methyltransferases"/>
    <property type="match status" value="1"/>
</dbReference>
<dbReference type="OrthoDB" id="5563826at2"/>
<dbReference type="GO" id="GO:0008168">
    <property type="term" value="F:methyltransferase activity"/>
    <property type="evidence" value="ECO:0007669"/>
    <property type="project" value="UniProtKB-KW"/>
</dbReference>
<dbReference type="Pfam" id="PF06080">
    <property type="entry name" value="DUF938"/>
    <property type="match status" value="1"/>
</dbReference>
<keyword evidence="1" id="KW-0489">Methyltransferase</keyword>
<dbReference type="AlphaFoldDB" id="A0A2N7UPT1"/>
<name>A0A2N7UPT1_9GAMM</name>
<organism evidence="1 2">
    <name type="scientific">Halomonas urumqiensis</name>
    <dbReference type="NCBI Taxonomy" id="1684789"/>
    <lineage>
        <taxon>Bacteria</taxon>
        <taxon>Pseudomonadati</taxon>
        <taxon>Pseudomonadota</taxon>
        <taxon>Gammaproteobacteria</taxon>
        <taxon>Oceanospirillales</taxon>
        <taxon>Halomonadaceae</taxon>
        <taxon>Halomonas</taxon>
    </lineage>
</organism>
<dbReference type="Proteomes" id="UP000235547">
    <property type="component" value="Unassembled WGS sequence"/>
</dbReference>
<dbReference type="Gene3D" id="3.40.50.150">
    <property type="entry name" value="Vaccinia Virus protein VP39"/>
    <property type="match status" value="1"/>
</dbReference>
<evidence type="ECO:0000313" key="1">
    <source>
        <dbReference type="EMBL" id="PMR82444.1"/>
    </source>
</evidence>
<comment type="caution">
    <text evidence="1">The sequence shown here is derived from an EMBL/GenBank/DDBJ whole genome shotgun (WGS) entry which is preliminary data.</text>
</comment>
<keyword evidence="1" id="KW-0808">Transferase</keyword>
<dbReference type="InterPro" id="IPR029063">
    <property type="entry name" value="SAM-dependent_MTases_sf"/>
</dbReference>
<accession>A0A2N7UPT1</accession>
<dbReference type="PANTHER" id="PTHR20974">
    <property type="entry name" value="UPF0585 PROTEIN CG18661"/>
    <property type="match status" value="1"/>
</dbReference>
<reference evidence="1 2" key="1">
    <citation type="submission" date="2018-01" db="EMBL/GenBank/DDBJ databases">
        <title>Halomonas endophytica sp. nov., isolated from storage liquid in the stems of Populus euphratica.</title>
        <authorList>
            <person name="Chen C."/>
        </authorList>
    </citation>
    <scope>NUCLEOTIDE SEQUENCE [LARGE SCALE GENOMIC DNA]</scope>
    <source>
        <strain evidence="1 2">BZ-SZ-XJ27</strain>
    </source>
</reference>
<dbReference type="InterPro" id="IPR010342">
    <property type="entry name" value="DUF938"/>
</dbReference>
<dbReference type="GO" id="GO:0032259">
    <property type="term" value="P:methylation"/>
    <property type="evidence" value="ECO:0007669"/>
    <property type="project" value="UniProtKB-KW"/>
</dbReference>
<dbReference type="CDD" id="cd02440">
    <property type="entry name" value="AdoMet_MTases"/>
    <property type="match status" value="1"/>
</dbReference>
<keyword evidence="2" id="KW-1185">Reference proteome</keyword>
<gene>
    <name evidence="1" type="ORF">C1H70_01625</name>
</gene>
<protein>
    <submittedName>
        <fullName evidence="1">SAM-dependent methyltransferase</fullName>
    </submittedName>
</protein>
<proteinExistence type="predicted"/>
<dbReference type="EMBL" id="PNRG01000004">
    <property type="protein sequence ID" value="PMR82444.1"/>
    <property type="molecule type" value="Genomic_DNA"/>
</dbReference>
<dbReference type="PANTHER" id="PTHR20974:SF0">
    <property type="entry name" value="UPF0585 PROTEIN CG18661"/>
    <property type="match status" value="1"/>
</dbReference>
<evidence type="ECO:0000313" key="2">
    <source>
        <dbReference type="Proteomes" id="UP000235547"/>
    </source>
</evidence>